<name>A0A4V5ZPX8_9GAMM</name>
<accession>A0A4V5ZPX8</accession>
<dbReference type="CDD" id="cd03022">
    <property type="entry name" value="DsbA_HCCA_Iso"/>
    <property type="match status" value="1"/>
</dbReference>
<evidence type="ECO:0000313" key="5">
    <source>
        <dbReference type="Proteomes" id="UP000308707"/>
    </source>
</evidence>
<dbReference type="InterPro" id="IPR044087">
    <property type="entry name" value="NahD-like"/>
</dbReference>
<evidence type="ECO:0000256" key="1">
    <source>
        <dbReference type="PIRNR" id="PIRNR006386"/>
    </source>
</evidence>
<dbReference type="GO" id="GO:0006749">
    <property type="term" value="P:glutathione metabolic process"/>
    <property type="evidence" value="ECO:0007669"/>
    <property type="project" value="TreeGrafter"/>
</dbReference>
<organism evidence="4 5">
    <name type="scientific">Luteimonas gilva</name>
    <dbReference type="NCBI Taxonomy" id="2572684"/>
    <lineage>
        <taxon>Bacteria</taxon>
        <taxon>Pseudomonadati</taxon>
        <taxon>Pseudomonadota</taxon>
        <taxon>Gammaproteobacteria</taxon>
        <taxon>Lysobacterales</taxon>
        <taxon>Lysobacteraceae</taxon>
        <taxon>Luteimonas</taxon>
    </lineage>
</organism>
<keyword evidence="5" id="KW-1185">Reference proteome</keyword>
<evidence type="ECO:0000313" key="4">
    <source>
        <dbReference type="EMBL" id="TKR30823.1"/>
    </source>
</evidence>
<dbReference type="GO" id="GO:0018845">
    <property type="term" value="F:2-hydroxychromene-2-carboxylate isomerase activity"/>
    <property type="evidence" value="ECO:0007669"/>
    <property type="project" value="UniProtKB-UniRule"/>
</dbReference>
<dbReference type="EMBL" id="SZUA01000002">
    <property type="protein sequence ID" value="TKR30823.1"/>
    <property type="molecule type" value="Genomic_DNA"/>
</dbReference>
<dbReference type="OrthoDB" id="5244108at2"/>
<dbReference type="InterPro" id="IPR051924">
    <property type="entry name" value="GST_Kappa/NadH"/>
</dbReference>
<dbReference type="PIRSF" id="PIRSF006386">
    <property type="entry name" value="HCCAis_GSTk"/>
    <property type="match status" value="1"/>
</dbReference>
<gene>
    <name evidence="4" type="ORF">FCE95_12060</name>
</gene>
<dbReference type="RefSeq" id="WP_137267254.1">
    <property type="nucleotide sequence ID" value="NZ_SZUA01000002.1"/>
</dbReference>
<dbReference type="InterPro" id="IPR036249">
    <property type="entry name" value="Thioredoxin-like_sf"/>
</dbReference>
<evidence type="ECO:0000256" key="2">
    <source>
        <dbReference type="PIRSR" id="PIRSR006386-1"/>
    </source>
</evidence>
<comment type="similarity">
    <text evidence="1">Belongs to the GST superfamily. NadH family.</text>
</comment>
<feature type="active site" description="Nucleophile" evidence="2">
    <location>
        <position position="12"/>
    </location>
</feature>
<dbReference type="InterPro" id="IPR014440">
    <property type="entry name" value="HCCAis_GSTk"/>
</dbReference>
<dbReference type="SUPFAM" id="SSF52833">
    <property type="entry name" value="Thioredoxin-like"/>
    <property type="match status" value="1"/>
</dbReference>
<dbReference type="Proteomes" id="UP000308707">
    <property type="component" value="Unassembled WGS sequence"/>
</dbReference>
<evidence type="ECO:0000259" key="3">
    <source>
        <dbReference type="Pfam" id="PF01323"/>
    </source>
</evidence>
<dbReference type="GO" id="GO:1901170">
    <property type="term" value="P:naphthalene catabolic process"/>
    <property type="evidence" value="ECO:0007669"/>
    <property type="project" value="InterPro"/>
</dbReference>
<dbReference type="PANTHER" id="PTHR42943">
    <property type="entry name" value="GLUTATHIONE S-TRANSFERASE KAPPA"/>
    <property type="match status" value="1"/>
</dbReference>
<dbReference type="Gene3D" id="3.40.30.10">
    <property type="entry name" value="Glutaredoxin"/>
    <property type="match status" value="1"/>
</dbReference>
<comment type="caution">
    <text evidence="4">The sequence shown here is derived from an EMBL/GenBank/DDBJ whole genome shotgun (WGS) entry which is preliminary data.</text>
</comment>
<dbReference type="GO" id="GO:0004364">
    <property type="term" value="F:glutathione transferase activity"/>
    <property type="evidence" value="ECO:0007669"/>
    <property type="project" value="TreeGrafter"/>
</dbReference>
<feature type="domain" description="DSBA-like thioredoxin" evidence="3">
    <location>
        <begin position="3"/>
        <end position="196"/>
    </location>
</feature>
<comment type="catalytic activity">
    <reaction evidence="1">
        <text>2-hydroxychromene-2-carboxylate = (3E)-4-(2-hydroxyphenyl)-2-oxobut-3-enoate</text>
        <dbReference type="Rhea" id="RHEA:27401"/>
        <dbReference type="ChEBI" id="CHEBI:59350"/>
        <dbReference type="ChEBI" id="CHEBI:59353"/>
        <dbReference type="EC" id="5.99.1.4"/>
    </reaction>
</comment>
<dbReference type="InterPro" id="IPR001853">
    <property type="entry name" value="DSBA-like_thioredoxin_dom"/>
</dbReference>
<dbReference type="AlphaFoldDB" id="A0A4V5ZPX8"/>
<proteinExistence type="inferred from homology"/>
<reference evidence="4 5" key="1">
    <citation type="submission" date="2019-04" db="EMBL/GenBank/DDBJ databases">
        <title>Reference strain of H23.</title>
        <authorList>
            <person name="Luo X."/>
        </authorList>
    </citation>
    <scope>NUCLEOTIDE SEQUENCE [LARGE SCALE GENOMIC DNA]</scope>
    <source>
        <strain evidence="4 5">H23</strain>
    </source>
</reference>
<sequence>METLDYYFSLLSPYAYLGHAELLKMADETGVRLVYRPVRIFDLFAANGGLPLGQRAPARQRYRLLELQRWRERRGLPLNLRPRFFPVDPTLADGAAIVLADAGADPSAYVAAGFRAVWAEDRDIADRATVAALLRDAGHDPEPVLAAAATPAVAARYRANTDAAIAADLPGLPGYVRGGEAFWGQDRIGLLREAIAAGRAPYRADGFLR</sequence>
<dbReference type="GO" id="GO:0004602">
    <property type="term" value="F:glutathione peroxidase activity"/>
    <property type="evidence" value="ECO:0007669"/>
    <property type="project" value="TreeGrafter"/>
</dbReference>
<dbReference type="EC" id="5.99.1.4" evidence="1"/>
<keyword evidence="1 4" id="KW-0413">Isomerase</keyword>
<dbReference type="Pfam" id="PF01323">
    <property type="entry name" value="DSBA"/>
    <property type="match status" value="1"/>
</dbReference>
<protein>
    <recommendedName>
        <fullName evidence="1">2-hydroxychromene-2-carboxylate isomerase</fullName>
        <ecNumber evidence="1">5.99.1.4</ecNumber>
    </recommendedName>
</protein>
<dbReference type="PANTHER" id="PTHR42943:SF13">
    <property type="entry name" value="GLUTATHIONE S-TRANSFERASE KAPPA-RELATED"/>
    <property type="match status" value="1"/>
</dbReference>